<dbReference type="InterPro" id="IPR011333">
    <property type="entry name" value="SKP1/BTB/POZ_sf"/>
</dbReference>
<dbReference type="Proteomes" id="UP000469558">
    <property type="component" value="Unassembled WGS sequence"/>
</dbReference>
<proteinExistence type="predicted"/>
<protein>
    <recommendedName>
        <fullName evidence="1">BTB domain-containing protein</fullName>
    </recommendedName>
</protein>
<name>A0A8T9C454_9HELO</name>
<feature type="domain" description="BTB" evidence="1">
    <location>
        <begin position="43"/>
        <end position="102"/>
    </location>
</feature>
<dbReference type="InterPro" id="IPR000210">
    <property type="entry name" value="BTB/POZ_dom"/>
</dbReference>
<dbReference type="Pfam" id="PF00651">
    <property type="entry name" value="BTB"/>
    <property type="match status" value="1"/>
</dbReference>
<comment type="caution">
    <text evidence="2">The sequence shown here is derived from an EMBL/GenBank/DDBJ whole genome shotgun (WGS) entry which is preliminary data.</text>
</comment>
<dbReference type="Gene3D" id="3.30.710.10">
    <property type="entry name" value="Potassium Channel Kv1.1, Chain A"/>
    <property type="match status" value="1"/>
</dbReference>
<sequence>MGNTLRKEAQVSANDSNMLVGQFYVPEQQLINDFDRSFGLEMVDIFVGPEKEHFHVHKKPLCARVPYFDKMFCGQFLESEQQSATLPEDDPIVFNLFLMWVYGDGSLAPVDFSKNTVDSGPILDRIKLYGFAEKICLTELSDYLMTTLISNLSLQNRTLSLASVTSAYELTRPESPSRKYISHSLTLTVKLSGPETSSSNNINIKRLLSENEDILKDTLEAIR</sequence>
<evidence type="ECO:0000313" key="3">
    <source>
        <dbReference type="Proteomes" id="UP000469558"/>
    </source>
</evidence>
<dbReference type="OrthoDB" id="6359816at2759"/>
<evidence type="ECO:0000313" key="2">
    <source>
        <dbReference type="EMBL" id="TVY80459.1"/>
    </source>
</evidence>
<dbReference type="CDD" id="cd18186">
    <property type="entry name" value="BTB_POZ_ZBTB_KLHL-like"/>
    <property type="match status" value="1"/>
</dbReference>
<dbReference type="EMBL" id="QGMK01000679">
    <property type="protein sequence ID" value="TVY80459.1"/>
    <property type="molecule type" value="Genomic_DNA"/>
</dbReference>
<reference evidence="2 3" key="1">
    <citation type="submission" date="2018-05" db="EMBL/GenBank/DDBJ databases">
        <title>Genome sequencing and assembly of the regulated plant pathogen Lachnellula willkommii and related sister species for the development of diagnostic species identification markers.</title>
        <authorList>
            <person name="Giroux E."/>
            <person name="Bilodeau G."/>
        </authorList>
    </citation>
    <scope>NUCLEOTIDE SEQUENCE [LARGE SCALE GENOMIC DNA]</scope>
    <source>
        <strain evidence="2 3">CBS 268.59</strain>
    </source>
</reference>
<dbReference type="PANTHER" id="PTHR47843">
    <property type="entry name" value="BTB DOMAIN-CONTAINING PROTEIN-RELATED"/>
    <property type="match status" value="1"/>
</dbReference>
<accession>A0A8T9C454</accession>
<keyword evidence="3" id="KW-1185">Reference proteome</keyword>
<evidence type="ECO:0000259" key="1">
    <source>
        <dbReference type="PROSITE" id="PS50097"/>
    </source>
</evidence>
<dbReference type="PROSITE" id="PS50097">
    <property type="entry name" value="BTB"/>
    <property type="match status" value="1"/>
</dbReference>
<dbReference type="SUPFAM" id="SSF54695">
    <property type="entry name" value="POZ domain"/>
    <property type="match status" value="1"/>
</dbReference>
<organism evidence="2 3">
    <name type="scientific">Lachnellula suecica</name>
    <dbReference type="NCBI Taxonomy" id="602035"/>
    <lineage>
        <taxon>Eukaryota</taxon>
        <taxon>Fungi</taxon>
        <taxon>Dikarya</taxon>
        <taxon>Ascomycota</taxon>
        <taxon>Pezizomycotina</taxon>
        <taxon>Leotiomycetes</taxon>
        <taxon>Helotiales</taxon>
        <taxon>Lachnaceae</taxon>
        <taxon>Lachnellula</taxon>
    </lineage>
</organism>
<dbReference type="AlphaFoldDB" id="A0A8T9C454"/>
<gene>
    <name evidence="2" type="ORF">LSUE1_G005344</name>
</gene>
<dbReference type="PANTHER" id="PTHR47843:SF2">
    <property type="entry name" value="BTB DOMAIN-CONTAINING PROTEIN"/>
    <property type="match status" value="1"/>
</dbReference>